<proteinExistence type="predicted"/>
<gene>
    <name evidence="1" type="ordered locus">Caul_3472</name>
</gene>
<dbReference type="AlphaFoldDB" id="B0T618"/>
<dbReference type="Pfam" id="PF23148">
    <property type="entry name" value="Gp77"/>
    <property type="match status" value="1"/>
</dbReference>
<reference evidence="1" key="1">
    <citation type="submission" date="2008-01" db="EMBL/GenBank/DDBJ databases">
        <title>Complete sequence of chromosome of Caulobacter sp. K31.</title>
        <authorList>
            <consortium name="US DOE Joint Genome Institute"/>
            <person name="Copeland A."/>
            <person name="Lucas S."/>
            <person name="Lapidus A."/>
            <person name="Barry K."/>
            <person name="Glavina del Rio T."/>
            <person name="Dalin E."/>
            <person name="Tice H."/>
            <person name="Pitluck S."/>
            <person name="Bruce D."/>
            <person name="Goodwin L."/>
            <person name="Thompson L.S."/>
            <person name="Brettin T."/>
            <person name="Detter J.C."/>
            <person name="Han C."/>
            <person name="Schmutz J."/>
            <person name="Larimer F."/>
            <person name="Land M."/>
            <person name="Hauser L."/>
            <person name="Kyrpides N."/>
            <person name="Kim E."/>
            <person name="Stephens C."/>
            <person name="Richardson P."/>
        </authorList>
    </citation>
    <scope>NUCLEOTIDE SEQUENCE [LARGE SCALE GENOMIC DNA]</scope>
    <source>
        <strain evidence="1">K31</strain>
    </source>
</reference>
<dbReference type="KEGG" id="cak:Caul_3472"/>
<organism evidence="1">
    <name type="scientific">Caulobacter sp. (strain K31)</name>
    <dbReference type="NCBI Taxonomy" id="366602"/>
    <lineage>
        <taxon>Bacteria</taxon>
        <taxon>Pseudomonadati</taxon>
        <taxon>Pseudomonadota</taxon>
        <taxon>Alphaproteobacteria</taxon>
        <taxon>Caulobacterales</taxon>
        <taxon>Caulobacteraceae</taxon>
        <taxon>Caulobacter</taxon>
    </lineage>
</organism>
<dbReference type="HOGENOM" id="CLU_2394403_0_0_5"/>
<name>B0T618_CAUSK</name>
<protein>
    <submittedName>
        <fullName evidence="1">Uncharacterized protein</fullName>
    </submittedName>
</protein>
<dbReference type="EMBL" id="CP000927">
    <property type="protein sequence ID" value="ABZ72599.1"/>
    <property type="molecule type" value="Genomic_DNA"/>
</dbReference>
<accession>B0T618</accession>
<dbReference type="OrthoDB" id="8909825at2"/>
<dbReference type="InterPro" id="IPR056928">
    <property type="entry name" value="Gp77-like"/>
</dbReference>
<sequence length="93" mass="10005">MAFPAFEFPKDPSEKLDYSFDFAPLIGDASIETQSVTCTLEGLTITNVTLTGAVVSAFIAGGLVGKKYPIAFGVQLLDGRNFERTMTLPVAQR</sequence>
<evidence type="ECO:0000313" key="1">
    <source>
        <dbReference type="EMBL" id="ABZ72599.1"/>
    </source>
</evidence>
<dbReference type="STRING" id="366602.Caul_3472"/>